<evidence type="ECO:0000313" key="2">
    <source>
        <dbReference type="EMBL" id="EDP41951.1"/>
    </source>
</evidence>
<name>A8QA73_MALGO</name>
<dbReference type="Proteomes" id="UP000008837">
    <property type="component" value="Unassembled WGS sequence"/>
</dbReference>
<dbReference type="GeneID" id="5853471"/>
<organism evidence="2 3">
    <name type="scientific">Malassezia globosa (strain ATCC MYA-4612 / CBS 7966)</name>
    <name type="common">Dandruff-associated fungus</name>
    <dbReference type="NCBI Taxonomy" id="425265"/>
    <lineage>
        <taxon>Eukaryota</taxon>
        <taxon>Fungi</taxon>
        <taxon>Dikarya</taxon>
        <taxon>Basidiomycota</taxon>
        <taxon>Ustilaginomycotina</taxon>
        <taxon>Malasseziomycetes</taxon>
        <taxon>Malasseziales</taxon>
        <taxon>Malasseziaceae</taxon>
        <taxon>Malassezia</taxon>
    </lineage>
</organism>
<keyword evidence="1" id="KW-0963">Cytoplasm</keyword>
<dbReference type="PANTHER" id="PTHR10758">
    <property type="entry name" value="26S PROTEASOME NON-ATPASE REGULATORY SUBUNIT 3/COP9 SIGNALOSOME COMPLEX SUBUNIT 3"/>
    <property type="match status" value="1"/>
</dbReference>
<dbReference type="EMBL" id="AAYY01000014">
    <property type="protein sequence ID" value="EDP41951.1"/>
    <property type="molecule type" value="Genomic_DNA"/>
</dbReference>
<dbReference type="InterPro" id="IPR050756">
    <property type="entry name" value="CSN3"/>
</dbReference>
<evidence type="ECO:0000256" key="1">
    <source>
        <dbReference type="ARBA" id="ARBA00022490"/>
    </source>
</evidence>
<keyword evidence="3" id="KW-1185">Reference proteome</keyword>
<accession>A8QA73</accession>
<evidence type="ECO:0008006" key="4">
    <source>
        <dbReference type="Google" id="ProtNLM"/>
    </source>
</evidence>
<comment type="caution">
    <text evidence="2">The sequence shown here is derived from an EMBL/GenBank/DDBJ whole genome shotgun (WGS) entry which is preliminary data.</text>
</comment>
<dbReference type="GO" id="GO:0008180">
    <property type="term" value="C:COP9 signalosome"/>
    <property type="evidence" value="ECO:0007669"/>
    <property type="project" value="TreeGrafter"/>
</dbReference>
<dbReference type="GO" id="GO:0006511">
    <property type="term" value="P:ubiquitin-dependent protein catabolic process"/>
    <property type="evidence" value="ECO:0007669"/>
    <property type="project" value="TreeGrafter"/>
</dbReference>
<gene>
    <name evidence="2" type="ORF">MGL_3632</name>
</gene>
<sequence>MEKALRLCQETDIYMTNFSTAMAKITDFFEYMDHAGTVFAHSHALNDAIHMWETITSIPTDTVHAMQYKAAKKSILLRLLRDGSTPSLEEMMPLQTLTVRTIYHRECEAYLEFARMYEKYVLGSKLALDQFVQEHNTVFANDGTLDLVHWTLSARMRHGILALARIYKTFPLRHLVAFLETQEHDVIETLTTLTNSGTLEVHVIEQELSAELHAIPVPGGTIDMDAGNSIVHFNLQLGPNIQNMAQTLEAAGSLEKRASMSLKNDLAQLLTSPAVMSRILSLSSGTSLPEAEILEEDDGMSFDTIRT</sequence>
<dbReference type="VEuPathDB" id="FungiDB:MGL_3632"/>
<evidence type="ECO:0000313" key="3">
    <source>
        <dbReference type="Proteomes" id="UP000008837"/>
    </source>
</evidence>
<dbReference type="InParanoid" id="A8QA73"/>
<dbReference type="STRING" id="425265.A8QA73"/>
<protein>
    <recommendedName>
        <fullName evidence="4">PCI domain-containing protein</fullName>
    </recommendedName>
</protein>
<dbReference type="AlphaFoldDB" id="A8QA73"/>
<dbReference type="RefSeq" id="XP_001729165.1">
    <property type="nucleotide sequence ID" value="XM_001729113.1"/>
</dbReference>
<dbReference type="KEGG" id="mgl:MGL_3632"/>
<dbReference type="PANTHER" id="PTHR10758:SF1">
    <property type="entry name" value="COP9 SIGNALOSOME COMPLEX SUBUNIT 3"/>
    <property type="match status" value="1"/>
</dbReference>
<proteinExistence type="predicted"/>
<reference evidence="2 3" key="1">
    <citation type="journal article" date="2007" name="Proc. Natl. Acad. Sci. U.S.A.">
        <title>Dandruff-associated Malassezia genomes reveal convergent and divergent virulence traits shared with plant and human fungal pathogens.</title>
        <authorList>
            <person name="Xu J."/>
            <person name="Saunders C.W."/>
            <person name="Hu P."/>
            <person name="Grant R.A."/>
            <person name="Boekhout T."/>
            <person name="Kuramae E.E."/>
            <person name="Kronstad J.W."/>
            <person name="Deangelis Y.M."/>
            <person name="Reeder N.L."/>
            <person name="Johnstone K.R."/>
            <person name="Leland M."/>
            <person name="Fieno A.M."/>
            <person name="Begley W.M."/>
            <person name="Sun Y."/>
            <person name="Lacey M.P."/>
            <person name="Chaudhary T."/>
            <person name="Keough T."/>
            <person name="Chu L."/>
            <person name="Sears R."/>
            <person name="Yuan B."/>
            <person name="Dawson T.L.Jr."/>
        </authorList>
    </citation>
    <scope>NUCLEOTIDE SEQUENCE [LARGE SCALE GENOMIC DNA]</scope>
    <source>
        <strain evidence="3">ATCC MYA-4612 / CBS 7966</strain>
    </source>
</reference>